<evidence type="ECO:0000256" key="4">
    <source>
        <dbReference type="ARBA" id="ARBA00022553"/>
    </source>
</evidence>
<dbReference type="FunFam" id="1.10.540.10:FF:000006">
    <property type="entry name" value="Acyl-coenzyme A oxidase"/>
    <property type="match status" value="1"/>
</dbReference>
<dbReference type="InterPro" id="IPR037069">
    <property type="entry name" value="AcylCoA_DH/ox_N_sf"/>
</dbReference>
<dbReference type="FunFam" id="1.20.140.10:FF:000007">
    <property type="entry name" value="Acyl-coenzyme A oxidase"/>
    <property type="match status" value="1"/>
</dbReference>
<name>A0A7L0VXV3_ALELA</name>
<dbReference type="InterPro" id="IPR029320">
    <property type="entry name" value="Acyl-CoA_ox_N"/>
</dbReference>
<reference evidence="16 17" key="1">
    <citation type="submission" date="2019-09" db="EMBL/GenBank/DDBJ databases">
        <title>Bird 10,000 Genomes (B10K) Project - Family phase.</title>
        <authorList>
            <person name="Zhang G."/>
        </authorList>
    </citation>
    <scope>NUCLEOTIDE SEQUENCE [LARGE SCALE GENOMIC DNA]</scope>
    <source>
        <strain evidence="16">B10K-DU-001-39</strain>
        <tissue evidence="16">Muscle</tissue>
    </source>
</reference>
<dbReference type="InterPro" id="IPR046373">
    <property type="entry name" value="Acyl-CoA_Oxase/DH_mid-dom_sf"/>
</dbReference>
<dbReference type="Proteomes" id="UP000562322">
    <property type="component" value="Unassembled WGS sequence"/>
</dbReference>
<evidence type="ECO:0000256" key="9">
    <source>
        <dbReference type="ARBA" id="ARBA00023098"/>
    </source>
</evidence>
<dbReference type="Gene3D" id="1.10.540.10">
    <property type="entry name" value="Acyl-CoA dehydrogenase/oxidase, N-terminal domain"/>
    <property type="match status" value="1"/>
</dbReference>
<evidence type="ECO:0000256" key="12">
    <source>
        <dbReference type="PIRSR" id="PIRSR000168-2"/>
    </source>
</evidence>
<evidence type="ECO:0000259" key="14">
    <source>
        <dbReference type="Pfam" id="PF14749"/>
    </source>
</evidence>
<dbReference type="FunFam" id="2.40.110.10:FF:000003">
    <property type="entry name" value="Acyl-coenzyme A oxidase"/>
    <property type="match status" value="1"/>
</dbReference>
<feature type="non-terminal residue" evidence="16">
    <location>
        <position position="1"/>
    </location>
</feature>
<proteinExistence type="inferred from homology"/>
<evidence type="ECO:0000313" key="17">
    <source>
        <dbReference type="Proteomes" id="UP000562322"/>
    </source>
</evidence>
<dbReference type="GO" id="GO:0003997">
    <property type="term" value="F:acyl-CoA oxidase activity"/>
    <property type="evidence" value="ECO:0007669"/>
    <property type="project" value="InterPro"/>
</dbReference>
<organism evidence="16 17">
    <name type="scientific">Alectura lathami</name>
    <name type="common">Australian brush turkey</name>
    <dbReference type="NCBI Taxonomy" id="81907"/>
    <lineage>
        <taxon>Eukaryota</taxon>
        <taxon>Metazoa</taxon>
        <taxon>Chordata</taxon>
        <taxon>Craniata</taxon>
        <taxon>Vertebrata</taxon>
        <taxon>Euteleostomi</taxon>
        <taxon>Archelosauria</taxon>
        <taxon>Archosauria</taxon>
        <taxon>Dinosauria</taxon>
        <taxon>Saurischia</taxon>
        <taxon>Theropoda</taxon>
        <taxon>Coelurosauria</taxon>
        <taxon>Aves</taxon>
        <taxon>Neognathae</taxon>
        <taxon>Galloanserae</taxon>
        <taxon>Galliformes</taxon>
        <taxon>Megapodiidae</taxon>
        <taxon>Alectura</taxon>
    </lineage>
</organism>
<evidence type="ECO:0000256" key="8">
    <source>
        <dbReference type="ARBA" id="ARBA00023002"/>
    </source>
</evidence>
<dbReference type="GO" id="GO:0005777">
    <property type="term" value="C:peroxisome"/>
    <property type="evidence" value="ECO:0007669"/>
    <property type="project" value="UniProtKB-SubCell"/>
</dbReference>
<keyword evidence="8" id="KW-0560">Oxidoreductase</keyword>
<evidence type="ECO:0000259" key="13">
    <source>
        <dbReference type="Pfam" id="PF01756"/>
    </source>
</evidence>
<dbReference type="AlphaFoldDB" id="A0A7L0VXV3"/>
<dbReference type="SUPFAM" id="SSF47203">
    <property type="entry name" value="Acyl-CoA dehydrogenase C-terminal domain-like"/>
    <property type="match status" value="2"/>
</dbReference>
<evidence type="ECO:0000256" key="6">
    <source>
        <dbReference type="ARBA" id="ARBA00022827"/>
    </source>
</evidence>
<dbReference type="GO" id="GO:0005504">
    <property type="term" value="F:fatty acid binding"/>
    <property type="evidence" value="ECO:0007669"/>
    <property type="project" value="TreeGrafter"/>
</dbReference>
<evidence type="ECO:0000259" key="15">
    <source>
        <dbReference type="Pfam" id="PF22924"/>
    </source>
</evidence>
<dbReference type="PIRSF" id="PIRSF000168">
    <property type="entry name" value="Acyl-CoA_oxidase"/>
    <property type="match status" value="1"/>
</dbReference>
<evidence type="ECO:0000256" key="7">
    <source>
        <dbReference type="ARBA" id="ARBA00022832"/>
    </source>
</evidence>
<comment type="cofactor">
    <cofactor evidence="1">
        <name>FAD</name>
        <dbReference type="ChEBI" id="CHEBI:57692"/>
    </cofactor>
</comment>
<evidence type="ECO:0000256" key="2">
    <source>
        <dbReference type="ARBA" id="ARBA00004275"/>
    </source>
</evidence>
<keyword evidence="10" id="KW-0576">Peroxisome</keyword>
<comment type="similarity">
    <text evidence="3">Belongs to the acyl-CoA oxidase family.</text>
</comment>
<comment type="caution">
    <text evidence="16">The sequence shown here is derived from an EMBL/GenBank/DDBJ whole genome shotgun (WGS) entry which is preliminary data.</text>
</comment>
<dbReference type="GO" id="GO:0055088">
    <property type="term" value="P:lipid homeostasis"/>
    <property type="evidence" value="ECO:0007669"/>
    <property type="project" value="TreeGrafter"/>
</dbReference>
<evidence type="ECO:0000256" key="10">
    <source>
        <dbReference type="ARBA" id="ARBA00023140"/>
    </source>
</evidence>
<evidence type="ECO:0000256" key="5">
    <source>
        <dbReference type="ARBA" id="ARBA00022630"/>
    </source>
</evidence>
<dbReference type="Pfam" id="PF01756">
    <property type="entry name" value="ACOX"/>
    <property type="match status" value="1"/>
</dbReference>
<protein>
    <submittedName>
        <fullName evidence="16">ACOX2 oxidase</fullName>
    </submittedName>
</protein>
<feature type="domain" description="Acyl-CoA oxidase C-terminal" evidence="13">
    <location>
        <begin position="447"/>
        <end position="625"/>
    </location>
</feature>
<dbReference type="GO" id="GO:0033791">
    <property type="term" value="F:3alpha,7alpha,12alpha-trihydroxy-5beta-cholestanoyl-CoA 24-hydroxylase activity"/>
    <property type="evidence" value="ECO:0007669"/>
    <property type="project" value="TreeGrafter"/>
</dbReference>
<dbReference type="GO" id="GO:0033540">
    <property type="term" value="P:fatty acid beta-oxidation using acyl-CoA oxidase"/>
    <property type="evidence" value="ECO:0007669"/>
    <property type="project" value="TreeGrafter"/>
</dbReference>
<keyword evidence="17" id="KW-1185">Reference proteome</keyword>
<evidence type="ECO:0000256" key="1">
    <source>
        <dbReference type="ARBA" id="ARBA00001974"/>
    </source>
</evidence>
<dbReference type="GO" id="GO:0000038">
    <property type="term" value="P:very long-chain fatty acid metabolic process"/>
    <property type="evidence" value="ECO:0007669"/>
    <property type="project" value="TreeGrafter"/>
</dbReference>
<dbReference type="InterPro" id="IPR012258">
    <property type="entry name" value="Acyl-CoA_oxidase"/>
</dbReference>
<dbReference type="Pfam" id="PF22924">
    <property type="entry name" value="ACOX_C_alpha1"/>
    <property type="match status" value="1"/>
</dbReference>
<evidence type="ECO:0000256" key="11">
    <source>
        <dbReference type="PIRSR" id="PIRSR000168-1"/>
    </source>
</evidence>
<feature type="domain" description="Acyl-coenzyme A oxidase N-terminal" evidence="14">
    <location>
        <begin position="2"/>
        <end position="105"/>
    </location>
</feature>
<evidence type="ECO:0000256" key="3">
    <source>
        <dbReference type="ARBA" id="ARBA00006288"/>
    </source>
</evidence>
<dbReference type="Pfam" id="PF14749">
    <property type="entry name" value="Acyl-CoA_ox_N"/>
    <property type="match status" value="1"/>
</dbReference>
<feature type="domain" description="Acyl-CoA oxidase C-alpha1" evidence="15">
    <location>
        <begin position="247"/>
        <end position="409"/>
    </location>
</feature>
<accession>A0A7L0VXV3</accession>
<dbReference type="InterPro" id="IPR055060">
    <property type="entry name" value="ACOX_C_alpha1"/>
</dbReference>
<dbReference type="PANTHER" id="PTHR10909">
    <property type="entry name" value="ELECTRON TRANSPORT OXIDOREDUCTASE"/>
    <property type="match status" value="1"/>
</dbReference>
<dbReference type="EMBL" id="VXAV01000868">
    <property type="protein sequence ID" value="NXL83760.1"/>
    <property type="molecule type" value="Genomic_DNA"/>
</dbReference>
<dbReference type="PANTHER" id="PTHR10909:SF344">
    <property type="entry name" value="PEROXISOMAL ACYL-COENZYME A OXIDASE 2"/>
    <property type="match status" value="1"/>
</dbReference>
<gene>
    <name evidence="16" type="primary">Acox2</name>
    <name evidence="16" type="ORF">ALELAT_R02040</name>
</gene>
<keyword evidence="7" id="KW-0276">Fatty acid metabolism</keyword>
<dbReference type="SUPFAM" id="SSF56645">
    <property type="entry name" value="Acyl-CoA dehydrogenase NM domain-like"/>
    <property type="match status" value="1"/>
</dbReference>
<feature type="binding site" evidence="12">
    <location>
        <position position="111"/>
    </location>
    <ligand>
        <name>FAD</name>
        <dbReference type="ChEBI" id="CHEBI:57692"/>
    </ligand>
</feature>
<keyword evidence="6 12" id="KW-0274">FAD</keyword>
<keyword evidence="9" id="KW-0443">Lipid metabolism</keyword>
<feature type="non-terminal residue" evidence="16">
    <location>
        <position position="632"/>
    </location>
</feature>
<dbReference type="OrthoDB" id="538336at2759"/>
<dbReference type="InterPro" id="IPR009100">
    <property type="entry name" value="AcylCoA_DH/oxidase_NM_dom_sf"/>
</dbReference>
<keyword evidence="5" id="KW-0285">Flavoprotein</keyword>
<keyword evidence="4" id="KW-0597">Phosphoprotein</keyword>
<dbReference type="InterPro" id="IPR002655">
    <property type="entry name" value="Acyl-CoA_oxidase_C"/>
</dbReference>
<dbReference type="Gene3D" id="1.20.140.10">
    <property type="entry name" value="Butyryl-CoA Dehydrogenase, subunit A, domain 3"/>
    <property type="match status" value="2"/>
</dbReference>
<feature type="binding site" evidence="12">
    <location>
        <position position="150"/>
    </location>
    <ligand>
        <name>FAD</name>
        <dbReference type="ChEBI" id="CHEBI:57692"/>
    </ligand>
</feature>
<evidence type="ECO:0000313" key="16">
    <source>
        <dbReference type="EMBL" id="NXL83760.1"/>
    </source>
</evidence>
<dbReference type="FunFam" id="1.20.140.10:FF:000005">
    <property type="entry name" value="Acyl-coenzyme A oxidase"/>
    <property type="match status" value="1"/>
</dbReference>
<dbReference type="GO" id="GO:0071949">
    <property type="term" value="F:FAD binding"/>
    <property type="evidence" value="ECO:0007669"/>
    <property type="project" value="InterPro"/>
</dbReference>
<dbReference type="Gene3D" id="2.40.110.10">
    <property type="entry name" value="Butyryl-CoA Dehydrogenase, subunit A, domain 2"/>
    <property type="match status" value="1"/>
</dbReference>
<sequence>AERTRLRRAVVSAIENDPTFSRDDQYFQSQNERYEAAVRKAVHVQKKMQEMGWSENGPESVYVYRALSGDVAFLLHRVFMRSISVLGSDKQVAKWIPLATEFQLIGSYAQTELGHGTYLQGLETTAVFDISTQEFILNTPTISAMKWWPGDMGRSATHTVVFAQLYIQGKCYGVHPFIVQIRSLQDHSLCPGVIAGDIGPKMNFEHIDNGYLMLQNVRIPRENMLNKFCEVQPDGTYLRRGSQQINYFTMTSIRISLISDEAILPLMKACTIAIRYSVVRRQSKLKPGEEEAKILDYQTQQEKLLPQLAAAYAFHFVNRYLQELFNRAYKEIRGRNFALLPELHAFSSGFKAMITQHCTSGVEICLRACGGHGYSLLSGLPSLYTKILASCIYEGENTILLLQTARFLMKCFAAASAGQPVPPSVTYLAAGKPGTCPARDKVDFLSPDVYTEAYQHAAVRLLSSTAAKLQDLIQSGAEKHEAWNQCTVQLVQAAKAHCQYITVKNFVETVEKLENKAGIQKIMKHLCDLFALHGIFSNAGAFLHAGYISGAQMDMVTASYLDLLAVIRKDAVPLVDAFDFTDKSLNSALGTYDGQVYQRLYEWAQKAPTNTQMSPAYEKYLKPLLHNKLSKL</sequence>
<comment type="subcellular location">
    <subcellularLocation>
        <location evidence="2">Peroxisome</location>
    </subcellularLocation>
</comment>
<feature type="active site" description="Proton acceptor" evidence="11">
    <location>
        <position position="394"/>
    </location>
</feature>
<dbReference type="InterPro" id="IPR036250">
    <property type="entry name" value="AcylCo_DH-like_C"/>
</dbReference>